<evidence type="ECO:0000256" key="2">
    <source>
        <dbReference type="SAM" id="MobiDB-lite"/>
    </source>
</evidence>
<feature type="coiled-coil region" evidence="1">
    <location>
        <begin position="379"/>
        <end position="613"/>
    </location>
</feature>
<feature type="compositionally biased region" description="Polar residues" evidence="2">
    <location>
        <begin position="948"/>
        <end position="957"/>
    </location>
</feature>
<evidence type="ECO:0000256" key="3">
    <source>
        <dbReference type="SAM" id="Phobius"/>
    </source>
</evidence>
<dbReference type="InterPro" id="IPR000727">
    <property type="entry name" value="T_SNARE_dom"/>
</dbReference>
<organism evidence="6 7">
    <name type="scientific">Natronorubrum daqingense</name>
    <dbReference type="NCBI Taxonomy" id="588898"/>
    <lineage>
        <taxon>Archaea</taxon>
        <taxon>Methanobacteriati</taxon>
        <taxon>Methanobacteriota</taxon>
        <taxon>Stenosarchaea group</taxon>
        <taxon>Halobacteria</taxon>
        <taxon>Halobacteriales</taxon>
        <taxon>Natrialbaceae</taxon>
        <taxon>Natronorubrum</taxon>
    </lineage>
</organism>
<feature type="region of interest" description="Disordered" evidence="2">
    <location>
        <begin position="329"/>
        <end position="374"/>
    </location>
</feature>
<dbReference type="STRING" id="588898.BB347_04140"/>
<feature type="region of interest" description="Disordered" evidence="2">
    <location>
        <begin position="913"/>
        <end position="932"/>
    </location>
</feature>
<dbReference type="AlphaFoldDB" id="A0A1N6XSU3"/>
<feature type="compositionally biased region" description="Basic and acidic residues" evidence="2">
    <location>
        <begin position="869"/>
        <end position="882"/>
    </location>
</feature>
<dbReference type="Pfam" id="PF25216">
    <property type="entry name" value="Volactin"/>
    <property type="match status" value="1"/>
</dbReference>
<dbReference type="PROSITE" id="PS50192">
    <property type="entry name" value="T_SNARE"/>
    <property type="match status" value="1"/>
</dbReference>
<feature type="compositionally biased region" description="Polar residues" evidence="2">
    <location>
        <begin position="342"/>
        <end position="362"/>
    </location>
</feature>
<sequence length="1013" mass="107288">MEYGLDIGPEGLRVASGKGEGTVDSVPPVVVSDDEGTLEEQLDASGGTVLVESEGATYAVGSAAISATTSGESAPKSLFSNGVLTVDAYAESALDALVDELIDADGNEVERLCYTTPGRLVDVSEPTEAHRETVDAVFTERDIDATPISRGFAVVYDQLRDENHTGLGLCLGTQTTSVTLAYYGVPALAFSLAKGSDWVVDRAATACEVEPSHVATILEGFRLEPDAATGDVESALAQAYDALIAEIVDEIEAEATESDVQQGLGISMALAGEGAVEGLEYLLGGRFDAAPLPFSVQDVRLADEPSESATRGALAAARDDVDSYEDVVWPGADADDAGDAASTTQPTTLSGSDGQTTLSFDESTGGGGRSEHERANDAIDQLFDRLANRDEEIQTLEGDLEAALEELSALEERAATAESVDELGGELETVRADVRDLEAKNETFASADSLAEFTAETNDELASVSDTLETLEADFEAEHDSLSATIETLEGTLGDLESKLEADIETLESALETDIETLETALETERDSLERVDETVQSLETRTATLSDRLDEQDAELAEVSAQLEDGLEQATDERERLEEDLDAVAEALETTRDALEDELNSVSDRLGTLDDDLETLDDRVETLDDGLETTATTTERLDEHQRATDDRVEAVENSVSALETDIESVSADVQTTSDDVDGIEADVDTVAADIETVAADVDTVVANVDTVESTVETLETDVQAVTSEIDEVDSTIDERVGGVENRLESLREAVDELEAGSVEAERVEADLTARLDELEAEFENALVDLETASDDRSEEFEARFDSLETDSNEIETGLEALEAELESLGTELSSLQDADAGTDHGARIDGVENTVVDVADRVDRLESRFGKLEEQTSSHDERLEETTATVDDQGRRLADQDSRIEAVMANLESLEEADAAREAHTGQTAASDRDADLEELRDALEELREQQGAQRQPSSETRSDDAAGLVAPTAAGGGGAGLVAGGALAAIGEPTVGGVVLALGIVLLLATALLGR</sequence>
<evidence type="ECO:0000313" key="5">
    <source>
        <dbReference type="EMBL" id="APX95869.1"/>
    </source>
</evidence>
<keyword evidence="3" id="KW-0472">Membrane</keyword>
<dbReference type="PANTHER" id="PTHR19327:SF0">
    <property type="entry name" value="GOLGIN SUBFAMILY A MEMBER 4"/>
    <property type="match status" value="1"/>
</dbReference>
<evidence type="ECO:0000256" key="1">
    <source>
        <dbReference type="SAM" id="Coils"/>
    </source>
</evidence>
<keyword evidence="3" id="KW-0812">Transmembrane</keyword>
<accession>A0A1N6XSU3</accession>
<dbReference type="PANTHER" id="PTHR19327">
    <property type="entry name" value="GOLGIN"/>
    <property type="match status" value="1"/>
</dbReference>
<dbReference type="KEGG" id="hda:BB347_04140"/>
<feature type="region of interest" description="Disordered" evidence="2">
    <location>
        <begin position="869"/>
        <end position="895"/>
    </location>
</feature>
<dbReference type="Gene3D" id="1.20.1480.30">
    <property type="entry name" value="Designed four-helix bundle protein"/>
    <property type="match status" value="2"/>
</dbReference>
<gene>
    <name evidence="5" type="ORF">BB347_04140</name>
    <name evidence="6" type="ORF">SAMN05421809_0210</name>
</gene>
<dbReference type="InterPro" id="IPR057363">
    <property type="entry name" value="Volactin"/>
</dbReference>
<dbReference type="SUPFAM" id="SSF57997">
    <property type="entry name" value="Tropomyosin"/>
    <property type="match status" value="1"/>
</dbReference>
<dbReference type="OrthoDB" id="170814at2157"/>
<feature type="region of interest" description="Disordered" evidence="2">
    <location>
        <begin position="944"/>
        <end position="968"/>
    </location>
</feature>
<dbReference type="Proteomes" id="UP000187321">
    <property type="component" value="Chromosome"/>
</dbReference>
<proteinExistence type="predicted"/>
<evidence type="ECO:0000313" key="8">
    <source>
        <dbReference type="Proteomes" id="UP000187321"/>
    </source>
</evidence>
<reference evidence="6 7" key="2">
    <citation type="submission" date="2017-01" db="EMBL/GenBank/DDBJ databases">
        <authorList>
            <person name="Mah S.A."/>
            <person name="Swanson W.J."/>
            <person name="Moy G.W."/>
            <person name="Vacquier V.D."/>
        </authorList>
    </citation>
    <scope>NUCLEOTIDE SEQUENCE [LARGE SCALE GENOMIC DNA]</scope>
    <source>
        <strain evidence="6 7">CGMCC 1.8909</strain>
    </source>
</reference>
<feature type="transmembrane region" description="Helical" evidence="3">
    <location>
        <begin position="993"/>
        <end position="1012"/>
    </location>
</feature>
<keyword evidence="3" id="KW-1133">Transmembrane helix</keyword>
<dbReference type="GeneID" id="30955105"/>
<evidence type="ECO:0000313" key="6">
    <source>
        <dbReference type="EMBL" id="SIR05422.1"/>
    </source>
</evidence>
<feature type="domain" description="T-SNARE coiled-coil homology" evidence="4">
    <location>
        <begin position="639"/>
        <end position="701"/>
    </location>
</feature>
<dbReference type="Proteomes" id="UP000185687">
    <property type="component" value="Unassembled WGS sequence"/>
</dbReference>
<name>A0A1N6XSU3_9EURY</name>
<protein>
    <recommendedName>
        <fullName evidence="4">t-SNARE coiled-coil homology domain-containing protein</fullName>
    </recommendedName>
</protein>
<evidence type="ECO:0000313" key="7">
    <source>
        <dbReference type="Proteomes" id="UP000185687"/>
    </source>
</evidence>
<evidence type="ECO:0000259" key="4">
    <source>
        <dbReference type="PROSITE" id="PS50192"/>
    </source>
</evidence>
<dbReference type="EMBL" id="FTNP01000001">
    <property type="protein sequence ID" value="SIR05422.1"/>
    <property type="molecule type" value="Genomic_DNA"/>
</dbReference>
<dbReference type="RefSeq" id="WP_076578124.1">
    <property type="nucleotide sequence ID" value="NZ_CP019327.1"/>
</dbReference>
<dbReference type="Gene3D" id="1.10.287.1490">
    <property type="match status" value="2"/>
</dbReference>
<keyword evidence="1" id="KW-0175">Coiled coil</keyword>
<dbReference type="EMBL" id="CP019327">
    <property type="protein sequence ID" value="APX95869.1"/>
    <property type="molecule type" value="Genomic_DNA"/>
</dbReference>
<keyword evidence="7" id="KW-1185">Reference proteome</keyword>
<reference evidence="5 8" key="1">
    <citation type="submission" date="2017-01" db="EMBL/GenBank/DDBJ databases">
        <title>Complete genome sequence of Haloterrigena daqingensis type strain (JX313T).</title>
        <authorList>
            <person name="Shuang W."/>
        </authorList>
    </citation>
    <scope>NUCLEOTIDE SEQUENCE [LARGE SCALE GENOMIC DNA]</scope>
    <source>
        <strain evidence="5 8">JX313</strain>
    </source>
</reference>